<sequence length="34" mass="3919">MTKIVTCNNICGILNKTNIKTAKHMEKAQIYYMT</sequence>
<dbReference type="EMBL" id="FR695866">
    <property type="protein sequence ID" value="CBX27554.1"/>
    <property type="molecule type" value="Genomic_DNA"/>
</dbReference>
<protein>
    <submittedName>
        <fullName evidence="1">Uncharacterized protein</fullName>
    </submittedName>
</protein>
<proteinExistence type="predicted"/>
<gene>
    <name evidence="1" type="ORF">N47_H23760</name>
</gene>
<name>E1YAG0_9BACT</name>
<evidence type="ECO:0000313" key="1">
    <source>
        <dbReference type="EMBL" id="CBX27554.1"/>
    </source>
</evidence>
<organism evidence="1">
    <name type="scientific">uncultured Desulfobacterium sp</name>
    <dbReference type="NCBI Taxonomy" id="201089"/>
    <lineage>
        <taxon>Bacteria</taxon>
        <taxon>Pseudomonadati</taxon>
        <taxon>Thermodesulfobacteriota</taxon>
        <taxon>Desulfobacteria</taxon>
        <taxon>Desulfobacterales</taxon>
        <taxon>Desulfobacteriaceae</taxon>
        <taxon>Desulfobacterium</taxon>
        <taxon>environmental samples</taxon>
    </lineage>
</organism>
<reference evidence="1" key="1">
    <citation type="journal article" date="2011" name="Environ. Microbiol.">
        <title>Genomic insights into the metabolic potential of the polycyclic aromatic hydrocarbon degrading sulfate-reducing Deltaproteobacterium N47.</title>
        <authorList>
            <person name="Bergmann F."/>
            <person name="Selesi D."/>
            <person name="Weinmaier T."/>
            <person name="Tischler P."/>
            <person name="Rattei T."/>
            <person name="Meckenstock R.U."/>
        </authorList>
    </citation>
    <scope>NUCLEOTIDE SEQUENCE</scope>
</reference>
<dbReference type="AlphaFoldDB" id="E1YAG0"/>
<accession>E1YAG0</accession>